<keyword evidence="7" id="KW-1133">Transmembrane helix</keyword>
<feature type="domain" description="4Fe-4S ferredoxin-type" evidence="8">
    <location>
        <begin position="205"/>
        <end position="233"/>
    </location>
</feature>
<evidence type="ECO:0000256" key="1">
    <source>
        <dbReference type="ARBA" id="ARBA00022448"/>
    </source>
</evidence>
<evidence type="ECO:0000256" key="5">
    <source>
        <dbReference type="ARBA" id="ARBA00023004"/>
    </source>
</evidence>
<dbReference type="AlphaFoldDB" id="A0A2Z5PFT9"/>
<dbReference type="PROSITE" id="PS51379">
    <property type="entry name" value="4FE4S_FER_2"/>
    <property type="match status" value="1"/>
</dbReference>
<dbReference type="PANTHER" id="PTHR30176">
    <property type="entry name" value="FERREDOXIN-TYPE PROTEIN NAPH"/>
    <property type="match status" value="1"/>
</dbReference>
<dbReference type="Pfam" id="PF12801">
    <property type="entry name" value="Fer4_5"/>
    <property type="match status" value="2"/>
</dbReference>
<feature type="transmembrane region" description="Helical" evidence="7">
    <location>
        <begin position="16"/>
        <end position="38"/>
    </location>
</feature>
<sequence>MKISFQLIRNLIKTSFLGYFLVNNSFCLCIVGFVQRILLTFNLSEITPQLIGLSAVSIVFGRLFCGFICPFGIIFEWTYKLKMKINNSKVLPKVDPKIHEKLIYLKYILLIIGLYLTFKYTTYVICGVCPIGSFAGLNGTVISFILLGLFIILGYFIPMFFCRYFCPIGALLGILSVKPVFKIKSNDKCNTCRLCELKCPMQINILDNMDEKECIRCFQCVTACKKGGIKYGK</sequence>
<accession>A0A2Z5PFT9</accession>
<reference evidence="9 10" key="1">
    <citation type="submission" date="2009-06" db="EMBL/GenBank/DDBJ databases">
        <title>Molecular Evidence for Microbiologically Influenced Corrosion from genome of Methanogen.</title>
        <authorList>
            <person name="Ito N."/>
            <person name="Tsurumaru H."/>
            <person name="Shimizu A."/>
            <person name="Harada T."/>
            <person name="Hosoyama A."/>
            <person name="Horikawa H."/>
            <person name="Wakai S."/>
            <person name="Sasaki K."/>
            <person name="Nishijima K."/>
            <person name="Ataku H."/>
            <person name="Yamazaki J."/>
            <person name="Mise M."/>
            <person name="Yamazaki S."/>
            <person name="Tanikawa S."/>
            <person name="Harayama S."/>
            <person name="Fujita N."/>
        </authorList>
    </citation>
    <scope>NUCLEOTIDE SEQUENCE [LARGE SCALE GENOMIC DNA]</scope>
    <source>
        <strain evidence="10">OS7 ( NBRC 103642)</strain>
    </source>
</reference>
<name>A0A2Z5PFT9_METMI</name>
<evidence type="ECO:0000259" key="8">
    <source>
        <dbReference type="PROSITE" id="PS51379"/>
    </source>
</evidence>
<feature type="transmembrane region" description="Helical" evidence="7">
    <location>
        <begin position="50"/>
        <end position="75"/>
    </location>
</feature>
<keyword evidence="7" id="KW-0812">Transmembrane</keyword>
<evidence type="ECO:0000313" key="9">
    <source>
        <dbReference type="EMBL" id="BAP62822.1"/>
    </source>
</evidence>
<dbReference type="InterPro" id="IPR017896">
    <property type="entry name" value="4Fe4S_Fe-S-bd"/>
</dbReference>
<feature type="transmembrane region" description="Helical" evidence="7">
    <location>
        <begin position="107"/>
        <end position="133"/>
    </location>
</feature>
<protein>
    <submittedName>
        <fullName evidence="9">Ferredoxin</fullName>
    </submittedName>
</protein>
<dbReference type="RefSeq" id="WP_119720812.1">
    <property type="nucleotide sequence ID" value="NZ_AP011528.1"/>
</dbReference>
<keyword evidence="3" id="KW-0479">Metal-binding</keyword>
<feature type="transmembrane region" description="Helical" evidence="7">
    <location>
        <begin position="139"/>
        <end position="157"/>
    </location>
</feature>
<proteinExistence type="predicted"/>
<keyword evidence="2" id="KW-0004">4Fe-4S</keyword>
<dbReference type="InterPro" id="IPR017900">
    <property type="entry name" value="4Fe4S_Fe_S_CS"/>
</dbReference>
<dbReference type="InterPro" id="IPR051684">
    <property type="entry name" value="Electron_Trans/Redox"/>
</dbReference>
<evidence type="ECO:0000256" key="3">
    <source>
        <dbReference type="ARBA" id="ARBA00022723"/>
    </source>
</evidence>
<dbReference type="GO" id="GO:0016491">
    <property type="term" value="F:oxidoreductase activity"/>
    <property type="evidence" value="ECO:0007669"/>
    <property type="project" value="UniProtKB-ARBA"/>
</dbReference>
<dbReference type="PROSITE" id="PS00198">
    <property type="entry name" value="4FE4S_FER_1"/>
    <property type="match status" value="1"/>
</dbReference>
<keyword evidence="5" id="KW-0408">Iron</keyword>
<dbReference type="Proteomes" id="UP000263689">
    <property type="component" value="Chromosome"/>
</dbReference>
<keyword evidence="4" id="KW-0249">Electron transport</keyword>
<dbReference type="GeneID" id="37875221"/>
<evidence type="ECO:0000256" key="4">
    <source>
        <dbReference type="ARBA" id="ARBA00022982"/>
    </source>
</evidence>
<dbReference type="GO" id="GO:0005886">
    <property type="term" value="C:plasma membrane"/>
    <property type="evidence" value="ECO:0007669"/>
    <property type="project" value="TreeGrafter"/>
</dbReference>
<dbReference type="KEGG" id="mmao:MMOS7_07360"/>
<organism evidence="9 10">
    <name type="scientific">Methanococcus maripaludis OS7</name>
    <dbReference type="NCBI Taxonomy" id="637915"/>
    <lineage>
        <taxon>Archaea</taxon>
        <taxon>Methanobacteriati</taxon>
        <taxon>Methanobacteriota</taxon>
        <taxon>Methanomada group</taxon>
        <taxon>Methanococci</taxon>
        <taxon>Methanococcales</taxon>
        <taxon>Methanococcaceae</taxon>
        <taxon>Methanococcus</taxon>
    </lineage>
</organism>
<evidence type="ECO:0000313" key="10">
    <source>
        <dbReference type="Proteomes" id="UP000263689"/>
    </source>
</evidence>
<dbReference type="EMBL" id="AP011528">
    <property type="protein sequence ID" value="BAP62822.1"/>
    <property type="molecule type" value="Genomic_DNA"/>
</dbReference>
<dbReference type="GO" id="GO:0046872">
    <property type="term" value="F:metal ion binding"/>
    <property type="evidence" value="ECO:0007669"/>
    <property type="project" value="UniProtKB-KW"/>
</dbReference>
<dbReference type="GO" id="GO:0051539">
    <property type="term" value="F:4 iron, 4 sulfur cluster binding"/>
    <property type="evidence" value="ECO:0007669"/>
    <property type="project" value="UniProtKB-KW"/>
</dbReference>
<evidence type="ECO:0000256" key="2">
    <source>
        <dbReference type="ARBA" id="ARBA00022485"/>
    </source>
</evidence>
<dbReference type="SUPFAM" id="SSF54862">
    <property type="entry name" value="4Fe-4S ferredoxins"/>
    <property type="match status" value="1"/>
</dbReference>
<keyword evidence="1" id="KW-0813">Transport</keyword>
<keyword evidence="7" id="KW-0472">Membrane</keyword>
<keyword evidence="6" id="KW-0411">Iron-sulfur</keyword>
<dbReference type="PANTHER" id="PTHR30176:SF3">
    <property type="entry name" value="FERREDOXIN-TYPE PROTEIN NAPH"/>
    <property type="match status" value="1"/>
</dbReference>
<evidence type="ECO:0000256" key="6">
    <source>
        <dbReference type="ARBA" id="ARBA00023014"/>
    </source>
</evidence>
<evidence type="ECO:0000256" key="7">
    <source>
        <dbReference type="SAM" id="Phobius"/>
    </source>
</evidence>
<gene>
    <name evidence="9" type="ORF">MMOS7_07360</name>
</gene>